<gene>
    <name evidence="2" type="ORF">PVOR_15284</name>
</gene>
<proteinExistence type="predicted"/>
<protein>
    <submittedName>
        <fullName evidence="2">Uncharacterized protein</fullName>
    </submittedName>
</protein>
<evidence type="ECO:0000313" key="2">
    <source>
        <dbReference type="EMBL" id="EFU41008.1"/>
    </source>
</evidence>
<evidence type="ECO:0000256" key="1">
    <source>
        <dbReference type="SAM" id="MobiDB-lite"/>
    </source>
</evidence>
<reference evidence="2 3" key="1">
    <citation type="journal article" date="2010" name="BMC Genomics">
        <title>Genome sequence of the pattern forming Paenibacillus vortex bacterium reveals potential for thriving in complex environments.</title>
        <authorList>
            <person name="Sirota-Madi A."/>
            <person name="Olender T."/>
            <person name="Helman Y."/>
            <person name="Ingham C."/>
            <person name="Brainis I."/>
            <person name="Roth D."/>
            <person name="Hagi E."/>
            <person name="Brodsky L."/>
            <person name="Leshkowitz D."/>
            <person name="Galatenko V."/>
            <person name="Nikolaev V."/>
            <person name="Mugasimangalam R.C."/>
            <person name="Bransburg-Zabary S."/>
            <person name="Gutnick D.L."/>
            <person name="Lancet D."/>
            <person name="Ben-Jacob E."/>
        </authorList>
    </citation>
    <scope>NUCLEOTIDE SEQUENCE [LARGE SCALE GENOMIC DNA]</scope>
    <source>
        <strain evidence="2 3">V453</strain>
    </source>
</reference>
<dbReference type="EMBL" id="ADHJ01000023">
    <property type="protein sequence ID" value="EFU41008.1"/>
    <property type="molecule type" value="Genomic_DNA"/>
</dbReference>
<keyword evidence="3" id="KW-1185">Reference proteome</keyword>
<feature type="region of interest" description="Disordered" evidence="1">
    <location>
        <begin position="1"/>
        <end position="21"/>
    </location>
</feature>
<name>A0A2R9SUG9_9BACL</name>
<sequence length="31" mass="3311">MVFEEVDQVDTPARLSPVGPGHFVTLSHSAS</sequence>
<organism evidence="2 3">
    <name type="scientific">Paenibacillus vortex V453</name>
    <dbReference type="NCBI Taxonomy" id="715225"/>
    <lineage>
        <taxon>Bacteria</taxon>
        <taxon>Bacillati</taxon>
        <taxon>Bacillota</taxon>
        <taxon>Bacilli</taxon>
        <taxon>Bacillales</taxon>
        <taxon>Paenibacillaceae</taxon>
        <taxon>Paenibacillus</taxon>
    </lineage>
</organism>
<accession>A0A2R9SUG9</accession>
<comment type="caution">
    <text evidence="2">The sequence shown here is derived from an EMBL/GenBank/DDBJ whole genome shotgun (WGS) entry which is preliminary data.</text>
</comment>
<dbReference type="Proteomes" id="UP000003094">
    <property type="component" value="Unassembled WGS sequence"/>
</dbReference>
<dbReference type="KEGG" id="pvo:PVOR_15284"/>
<evidence type="ECO:0000313" key="3">
    <source>
        <dbReference type="Proteomes" id="UP000003094"/>
    </source>
</evidence>
<dbReference type="AlphaFoldDB" id="A0A2R9SUG9"/>